<keyword evidence="1" id="KW-0175">Coiled coil</keyword>
<gene>
    <name evidence="2" type="ORF">Rifp1Sym_aa00010</name>
</gene>
<dbReference type="Proteomes" id="UP000004491">
    <property type="component" value="Unassembled WGS sequence"/>
</dbReference>
<evidence type="ECO:0000313" key="3">
    <source>
        <dbReference type="Proteomes" id="UP000004491"/>
    </source>
</evidence>
<name>G2D8X6_9GAMM</name>
<evidence type="ECO:0000313" key="2">
    <source>
        <dbReference type="EMBL" id="EGV52843.1"/>
    </source>
</evidence>
<dbReference type="AlphaFoldDB" id="G2D8X6"/>
<keyword evidence="3" id="KW-1185">Reference proteome</keyword>
<feature type="coiled-coil region" evidence="1">
    <location>
        <begin position="197"/>
        <end position="224"/>
    </location>
</feature>
<comment type="caution">
    <text evidence="2">The sequence shown here is derived from an EMBL/GenBank/DDBJ whole genome shotgun (WGS) entry which is preliminary data.</text>
</comment>
<sequence>MIMAGNLDSIDRVRIIRQELTKMAAGGAMEMTSDSSCALLRNYFDFLEQQLSDAGAIPDVSQIQEMLLEVSEFIRSGKTGYYSDEYGRILKRLVSIYAGGFSSSSSSAFTLTSANYADVVEAISNRFPGYDYTEAMGQLLAYMEQLFANRKSDWKTIYEHIISMPESVEAKRLIKAARFEEVRQWAEEGAGNLFGIRADLLEVIGQLSAEIDQLNADIEHLGRAWRTGRVVSLAARRKANEVPALIEARERVIHQRMDKQNLVELIESNIEEFEMLLRSARRAFFFHIV</sequence>
<protein>
    <submittedName>
        <fullName evidence="2">Uncharacterized protein</fullName>
    </submittedName>
</protein>
<proteinExistence type="predicted"/>
<reference evidence="2" key="1">
    <citation type="journal article" date="2011" name="ISME J.">
        <title>The endosymbionts of the deep-sea tubeworms Riftia pachyptila and Tevnia jerichonana share an identical physiology as revealed by proteogenomic analyses.</title>
        <authorList>
            <person name="Gardebrecht A."/>
            <person name="Markert S."/>
            <person name="Felbeck H."/>
            <person name="Thuermer A."/>
            <person name="Albrecht D."/>
            <person name="Wollherr A."/>
            <person name="Kabisch J."/>
            <person name="Lehmann R."/>
            <person name="Daniel R."/>
            <person name="Liesegang H."/>
            <person name="Hecker M."/>
            <person name="Sievert S.M."/>
            <person name="Schweder T."/>
        </authorList>
    </citation>
    <scope>NUCLEOTIDE SEQUENCE [LARGE SCALE GENOMIC DNA]</scope>
</reference>
<accession>G2D8X6</accession>
<evidence type="ECO:0000256" key="1">
    <source>
        <dbReference type="SAM" id="Coils"/>
    </source>
</evidence>
<organism evidence="2 3">
    <name type="scientific">endosymbiont of Riftia pachyptila</name>
    <name type="common">vent Ph05</name>
    <dbReference type="NCBI Taxonomy" id="1048808"/>
    <lineage>
        <taxon>Bacteria</taxon>
        <taxon>Pseudomonadati</taxon>
        <taxon>Pseudomonadota</taxon>
        <taxon>Gammaproteobacteria</taxon>
        <taxon>sulfur-oxidizing symbionts</taxon>
    </lineage>
</organism>
<dbReference type="EMBL" id="AFOC01000001">
    <property type="protein sequence ID" value="EGV52843.1"/>
    <property type="molecule type" value="Genomic_DNA"/>
</dbReference>